<reference evidence="3 4" key="1">
    <citation type="submission" date="2019-05" db="EMBL/GenBank/DDBJ databases">
        <title>Mycolicibacterium sphagni ENV482 genome assembly.</title>
        <authorList>
            <person name="Chen W."/>
            <person name="Faulkner N.W."/>
            <person name="Hyman M.R."/>
        </authorList>
    </citation>
    <scope>NUCLEOTIDE SEQUENCE [LARGE SCALE GENOMIC DNA]</scope>
    <source>
        <strain evidence="3 4">ENV482</strain>
    </source>
</reference>
<keyword evidence="1" id="KW-0732">Signal</keyword>
<dbReference type="PROSITE" id="PS51257">
    <property type="entry name" value="PROKAR_LIPOPROTEIN"/>
    <property type="match status" value="1"/>
</dbReference>
<feature type="signal peptide" evidence="1">
    <location>
        <begin position="1"/>
        <end position="29"/>
    </location>
</feature>
<gene>
    <name evidence="3" type="ORF">FEG63_06135</name>
</gene>
<protein>
    <recommendedName>
        <fullName evidence="2">DUF5642 domain-containing protein</fullName>
    </recommendedName>
</protein>
<keyword evidence="4" id="KW-1185">Reference proteome</keyword>
<name>A0ABX2JQP6_9MYCO</name>
<organism evidence="3 4">
    <name type="scientific">Mycolicibacterium sphagni</name>
    <dbReference type="NCBI Taxonomy" id="1786"/>
    <lineage>
        <taxon>Bacteria</taxon>
        <taxon>Bacillati</taxon>
        <taxon>Actinomycetota</taxon>
        <taxon>Actinomycetes</taxon>
        <taxon>Mycobacteriales</taxon>
        <taxon>Mycobacteriaceae</taxon>
        <taxon>Mycolicibacterium</taxon>
    </lineage>
</organism>
<evidence type="ECO:0000313" key="4">
    <source>
        <dbReference type="Proteomes" id="UP000708347"/>
    </source>
</evidence>
<evidence type="ECO:0000256" key="1">
    <source>
        <dbReference type="SAM" id="SignalP"/>
    </source>
</evidence>
<dbReference type="Pfam" id="PF18702">
    <property type="entry name" value="DUF5642"/>
    <property type="match status" value="1"/>
</dbReference>
<feature type="domain" description="DUF5642" evidence="2">
    <location>
        <begin position="30"/>
        <end position="218"/>
    </location>
</feature>
<dbReference type="RefSeq" id="WP_174397059.1">
    <property type="nucleotide sequence ID" value="NZ_VBSB01000004.1"/>
</dbReference>
<comment type="caution">
    <text evidence="3">The sequence shown here is derived from an EMBL/GenBank/DDBJ whole genome shotgun (WGS) entry which is preliminary data.</text>
</comment>
<dbReference type="Proteomes" id="UP000708347">
    <property type="component" value="Unassembled WGS sequence"/>
</dbReference>
<evidence type="ECO:0000313" key="3">
    <source>
        <dbReference type="EMBL" id="NTY59134.1"/>
    </source>
</evidence>
<dbReference type="EMBL" id="VBSB01000004">
    <property type="protein sequence ID" value="NTY59134.1"/>
    <property type="molecule type" value="Genomic_DNA"/>
</dbReference>
<proteinExistence type="predicted"/>
<evidence type="ECO:0000259" key="2">
    <source>
        <dbReference type="Pfam" id="PF18702"/>
    </source>
</evidence>
<feature type="chain" id="PRO_5046757750" description="DUF5642 domain-containing protein" evidence="1">
    <location>
        <begin position="30"/>
        <end position="219"/>
    </location>
</feature>
<accession>A0ABX2JQP6</accession>
<dbReference type="InterPro" id="IPR041313">
    <property type="entry name" value="DUF5642"/>
</dbReference>
<sequence>MCKPGAVVAVLCAGLLVACGSGGSSQTRADIAKVTTLKSSFGPEFTVSETAKTGIDPQVLAGQKLPDGLTFDPPACAKFAAGQLVPTGTEGNMAAVAAQGEGNRFIVIAVETNSPIPVTEPGPDCQKVTFTGSGLRGLVEIVDTPKIDGAQTLGVHRVLQATVNNQVRTGETYNYSAHFGVYQVIVSANPLVVPDKPIVPVNTGRARDLLVAGVNAIRG</sequence>